<evidence type="ECO:0000313" key="3">
    <source>
        <dbReference type="Proteomes" id="UP000194474"/>
    </source>
</evidence>
<reference evidence="3" key="1">
    <citation type="submission" date="2017-04" db="EMBL/GenBank/DDBJ databases">
        <authorList>
            <person name="Varghese N."/>
            <person name="Submissions S."/>
        </authorList>
    </citation>
    <scope>NUCLEOTIDE SEQUENCE [LARGE SCALE GENOMIC DNA]</scope>
</reference>
<sequence length="144" mass="16150">MLVQFKTEDEIFSGAAGEMPGSQAAYQKELARHRFLMEMQREFNESQLGLQREANAANSAFNAEQLRLQDLALAEQRNFNSEQLRLLELTLKEQREFNEKSLTILREQAETSKDQGRSARASLVVGAGSMVVAAFAILANVLWG</sequence>
<organism evidence="2 3">
    <name type="scientific">Devosia lucknowensis</name>
    <dbReference type="NCBI Taxonomy" id="1096929"/>
    <lineage>
        <taxon>Bacteria</taxon>
        <taxon>Pseudomonadati</taxon>
        <taxon>Pseudomonadota</taxon>
        <taxon>Alphaproteobacteria</taxon>
        <taxon>Hyphomicrobiales</taxon>
        <taxon>Devosiaceae</taxon>
        <taxon>Devosia</taxon>
    </lineage>
</organism>
<evidence type="ECO:0000256" key="1">
    <source>
        <dbReference type="SAM" id="Phobius"/>
    </source>
</evidence>
<name>A0A1Y6EUG8_9HYPH</name>
<dbReference type="AlphaFoldDB" id="A0A1Y6EUG8"/>
<dbReference type="EMBL" id="FXWK01000001">
    <property type="protein sequence ID" value="SMQ66197.1"/>
    <property type="molecule type" value="Genomic_DNA"/>
</dbReference>
<accession>A0A1Y6EUG8</accession>
<dbReference type="Proteomes" id="UP000194474">
    <property type="component" value="Unassembled WGS sequence"/>
</dbReference>
<keyword evidence="1" id="KW-0472">Membrane</keyword>
<proteinExistence type="predicted"/>
<dbReference type="RefSeq" id="WP_086469744.1">
    <property type="nucleotide sequence ID" value="NZ_FXWK01000001.1"/>
</dbReference>
<keyword evidence="1" id="KW-0812">Transmembrane</keyword>
<keyword evidence="1" id="KW-1133">Transmembrane helix</keyword>
<keyword evidence="3" id="KW-1185">Reference proteome</keyword>
<feature type="transmembrane region" description="Helical" evidence="1">
    <location>
        <begin position="123"/>
        <end position="143"/>
    </location>
</feature>
<gene>
    <name evidence="2" type="ORF">SAMN06295905_1419</name>
</gene>
<protein>
    <submittedName>
        <fullName evidence="2">Uncharacterized protein</fullName>
    </submittedName>
</protein>
<evidence type="ECO:0000313" key="2">
    <source>
        <dbReference type="EMBL" id="SMQ66197.1"/>
    </source>
</evidence>